<sequence>MARPCAISPPPSCYSMLFGIFIFFVLTPNCSVIMLLNVWILHKKPALDYWQF</sequence>
<keyword evidence="1" id="KW-1133">Transmembrane helix</keyword>
<evidence type="ECO:0000256" key="1">
    <source>
        <dbReference type="SAM" id="Phobius"/>
    </source>
</evidence>
<reference evidence="2" key="2">
    <citation type="journal article" date="2015" name="Fish Shellfish Immunol.">
        <title>Early steps in the European eel (Anguilla anguilla)-Vibrio vulnificus interaction in the gills: Role of the RtxA13 toxin.</title>
        <authorList>
            <person name="Callol A."/>
            <person name="Pajuelo D."/>
            <person name="Ebbesson L."/>
            <person name="Teles M."/>
            <person name="MacKenzie S."/>
            <person name="Amaro C."/>
        </authorList>
    </citation>
    <scope>NUCLEOTIDE SEQUENCE</scope>
</reference>
<accession>A0A0E9W978</accession>
<dbReference type="EMBL" id="GBXM01021638">
    <property type="protein sequence ID" value="JAH86939.1"/>
    <property type="molecule type" value="Transcribed_RNA"/>
</dbReference>
<protein>
    <submittedName>
        <fullName evidence="2">Uncharacterized protein</fullName>
    </submittedName>
</protein>
<keyword evidence="1" id="KW-0812">Transmembrane</keyword>
<feature type="transmembrane region" description="Helical" evidence="1">
    <location>
        <begin position="16"/>
        <end position="41"/>
    </location>
</feature>
<evidence type="ECO:0000313" key="2">
    <source>
        <dbReference type="EMBL" id="JAH86939.1"/>
    </source>
</evidence>
<reference evidence="2" key="1">
    <citation type="submission" date="2014-11" db="EMBL/GenBank/DDBJ databases">
        <authorList>
            <person name="Amaro Gonzalez C."/>
        </authorList>
    </citation>
    <scope>NUCLEOTIDE SEQUENCE</scope>
</reference>
<organism evidence="2">
    <name type="scientific">Anguilla anguilla</name>
    <name type="common">European freshwater eel</name>
    <name type="synonym">Muraena anguilla</name>
    <dbReference type="NCBI Taxonomy" id="7936"/>
    <lineage>
        <taxon>Eukaryota</taxon>
        <taxon>Metazoa</taxon>
        <taxon>Chordata</taxon>
        <taxon>Craniata</taxon>
        <taxon>Vertebrata</taxon>
        <taxon>Euteleostomi</taxon>
        <taxon>Actinopterygii</taxon>
        <taxon>Neopterygii</taxon>
        <taxon>Teleostei</taxon>
        <taxon>Anguilliformes</taxon>
        <taxon>Anguillidae</taxon>
        <taxon>Anguilla</taxon>
    </lineage>
</organism>
<dbReference type="AlphaFoldDB" id="A0A0E9W978"/>
<name>A0A0E9W978_ANGAN</name>
<keyword evidence="1" id="KW-0472">Membrane</keyword>
<proteinExistence type="predicted"/>